<dbReference type="EC" id="3.2.1.26" evidence="2"/>
<reference evidence="7 8" key="1">
    <citation type="submission" date="2021-03" db="EMBL/GenBank/DDBJ databases">
        <title>Glycomyces sp. nov., a novel actinomycete isolated from soil.</title>
        <authorList>
            <person name="Yang X."/>
            <person name="Xu X."/>
        </authorList>
    </citation>
    <scope>NUCLEOTIDE SEQUENCE [LARGE SCALE GENOMIC DNA]</scope>
    <source>
        <strain evidence="7 8">NEAU-S30</strain>
    </source>
</reference>
<dbReference type="Proteomes" id="UP000681341">
    <property type="component" value="Unassembled WGS sequence"/>
</dbReference>
<keyword evidence="3" id="KW-0378">Hydrolase</keyword>
<dbReference type="Gene3D" id="2.115.10.20">
    <property type="entry name" value="Glycosyl hydrolase domain, family 43"/>
    <property type="match status" value="1"/>
</dbReference>
<dbReference type="Pfam" id="PF00251">
    <property type="entry name" value="Glyco_hydro_32N"/>
    <property type="match status" value="1"/>
</dbReference>
<dbReference type="EMBL" id="JAGFNP010000009">
    <property type="protein sequence ID" value="MBO3734327.1"/>
    <property type="molecule type" value="Genomic_DNA"/>
</dbReference>
<accession>A0ABS3U9F6</accession>
<evidence type="ECO:0000259" key="5">
    <source>
        <dbReference type="Pfam" id="PF00251"/>
    </source>
</evidence>
<evidence type="ECO:0000313" key="8">
    <source>
        <dbReference type="Proteomes" id="UP000681341"/>
    </source>
</evidence>
<dbReference type="InterPro" id="IPR012334">
    <property type="entry name" value="Pectin_lyas_fold"/>
</dbReference>
<keyword evidence="8" id="KW-1185">Reference proteome</keyword>
<dbReference type="Gene3D" id="2.160.20.10">
    <property type="entry name" value="Single-stranded right-handed beta-helix, Pectin lyase-like"/>
    <property type="match status" value="1"/>
</dbReference>
<dbReference type="InterPro" id="IPR007742">
    <property type="entry name" value="NosD_dom"/>
</dbReference>
<organism evidence="7 8">
    <name type="scientific">Glycomyces niveus</name>
    <dbReference type="NCBI Taxonomy" id="2820287"/>
    <lineage>
        <taxon>Bacteria</taxon>
        <taxon>Bacillati</taxon>
        <taxon>Actinomycetota</taxon>
        <taxon>Actinomycetes</taxon>
        <taxon>Glycomycetales</taxon>
        <taxon>Glycomycetaceae</taxon>
        <taxon>Glycomyces</taxon>
    </lineage>
</organism>
<feature type="domain" description="Glycosyl hydrolase family 32 N-terminal" evidence="5">
    <location>
        <begin position="19"/>
        <end position="221"/>
    </location>
</feature>
<sequence>MLRLAASWVWDFWIADDGDRYHLFFLKAPRALLDPDRRHWRATVGHATSTDLTNWTEHADALLPDDSPAFDDLATWTGSVVRGDDGLWRMFYTAVSRAEGGLEQRISSVVSDDLFTWRREPDRQVLEPDDRWYETAATRQWPDQAWRDPWVFRDQDGWHMLTTARANRGAPDDRGVIGHATSPDLVHWTVQPPLSEPGAGFGHVEVVQTAVVDGTPVGLFSCLGPELAQGRRDADPVGGVWAFPIDAMTGPFPLEEAYRVTDERVYVGRLVQDRAGQWCFMAFRNEDEHGNWIGEITDPQPVQWVDGRLAIDRSATPPTRRGTSMSANYYDVTQWPVGDAGEDIGEVFNSIIADVKSRQKSTDEHDGGKPGAVIYMPPGDYRLRTQVLIDIGFLRIEGAGHGFTSSSIRFNVPEEEWPDLHELWPGGSRILVDLPPGGDEAAGAAFYVARSGNPRISSVEFADFCIDGLHFTSDGSGTADDSGLHPENTYVNGKTGIYVADANDSFRVNGMGFIYLEHALTVHNADALSVHDNFIAECGSCIELRGWGQASKITDNLIGAGPKGHSIYAEHHGGLLITANNVFPRGASSVRLNGVTRSSVTNNRLHSFYPGMVVLEASSENLVGSNHFLRDHEPWSPFFGVDNGLDDDFGLLTVNGSDNSVIGNHFSAIIDADRIRPTGAAPAIIRLKAGGRNYVATNHTVSMNVQGKPSSSAFEAQVDALLSTDAAKHLPVTTVMVDPESKQNTVLDSGTEDQVHIDLATNAFRASPTVPAQNAGG</sequence>
<dbReference type="SUPFAM" id="SSF51126">
    <property type="entry name" value="Pectin lyase-like"/>
    <property type="match status" value="1"/>
</dbReference>
<dbReference type="CDD" id="cd21111">
    <property type="entry name" value="IFTase"/>
    <property type="match status" value="1"/>
</dbReference>
<dbReference type="SUPFAM" id="SSF75005">
    <property type="entry name" value="Arabinanase/levansucrase/invertase"/>
    <property type="match status" value="1"/>
</dbReference>
<dbReference type="InterPro" id="IPR011050">
    <property type="entry name" value="Pectin_lyase_fold/virulence"/>
</dbReference>
<keyword evidence="4" id="KW-0326">Glycosidase</keyword>
<dbReference type="InterPro" id="IPR023296">
    <property type="entry name" value="Glyco_hydro_beta-prop_sf"/>
</dbReference>
<dbReference type="Pfam" id="PF05048">
    <property type="entry name" value="NosD"/>
    <property type="match status" value="1"/>
</dbReference>
<evidence type="ECO:0000256" key="2">
    <source>
        <dbReference type="ARBA" id="ARBA00012758"/>
    </source>
</evidence>
<evidence type="ECO:0000256" key="1">
    <source>
        <dbReference type="ARBA" id="ARBA00009902"/>
    </source>
</evidence>
<feature type="domain" description="Periplasmic copper-binding protein NosD beta helix" evidence="6">
    <location>
        <begin position="487"/>
        <end position="630"/>
    </location>
</feature>
<comment type="similarity">
    <text evidence="1">Belongs to the glycosyl hydrolase 32 family.</text>
</comment>
<comment type="caution">
    <text evidence="7">The sequence shown here is derived from an EMBL/GenBank/DDBJ whole genome shotgun (WGS) entry which is preliminary data.</text>
</comment>
<proteinExistence type="inferred from homology"/>
<dbReference type="CDD" id="cd18609">
    <property type="entry name" value="GH32-like"/>
    <property type="match status" value="1"/>
</dbReference>
<dbReference type="PANTHER" id="PTHR43101:SF1">
    <property type="entry name" value="BETA-FRUCTOSIDASE"/>
    <property type="match status" value="1"/>
</dbReference>
<dbReference type="InterPro" id="IPR001362">
    <property type="entry name" value="Glyco_hydro_32"/>
</dbReference>
<dbReference type="InterPro" id="IPR051214">
    <property type="entry name" value="GH32_Enzymes"/>
</dbReference>
<dbReference type="SMART" id="SM00640">
    <property type="entry name" value="Glyco_32"/>
    <property type="match status" value="1"/>
</dbReference>
<protein>
    <recommendedName>
        <fullName evidence="2">beta-fructofuranosidase</fullName>
        <ecNumber evidence="2">3.2.1.26</ecNumber>
    </recommendedName>
</protein>
<name>A0ABS3U9F6_9ACTN</name>
<evidence type="ECO:0000259" key="6">
    <source>
        <dbReference type="Pfam" id="PF05048"/>
    </source>
</evidence>
<gene>
    <name evidence="7" type="ORF">J5V16_15975</name>
</gene>
<dbReference type="PANTHER" id="PTHR43101">
    <property type="entry name" value="BETA-FRUCTOSIDASE"/>
    <property type="match status" value="1"/>
</dbReference>
<dbReference type="InterPro" id="IPR013148">
    <property type="entry name" value="Glyco_hydro_32_N"/>
</dbReference>
<evidence type="ECO:0000256" key="4">
    <source>
        <dbReference type="ARBA" id="ARBA00023295"/>
    </source>
</evidence>
<evidence type="ECO:0000313" key="7">
    <source>
        <dbReference type="EMBL" id="MBO3734327.1"/>
    </source>
</evidence>
<evidence type="ECO:0000256" key="3">
    <source>
        <dbReference type="ARBA" id="ARBA00022801"/>
    </source>
</evidence>